<comment type="similarity">
    <text evidence="2">Belongs to the bacterial solute-binding protein 1 family.</text>
</comment>
<proteinExistence type="inferred from homology"/>
<dbReference type="InterPro" id="IPR050490">
    <property type="entry name" value="Bact_solute-bd_prot1"/>
</dbReference>
<protein>
    <recommendedName>
        <fullName evidence="6">Probable sugar-binding periplasmic protein</fullName>
    </recommendedName>
</protein>
<comment type="subcellular location">
    <subcellularLocation>
        <location evidence="1">Cell envelope</location>
    </subcellularLocation>
</comment>
<name>A0ABS0F6W8_9BACL</name>
<organism evidence="7 8">
    <name type="scientific">Alicyclobacillus mali</name>
    <name type="common">ex Roth et al. 2021</name>
    <dbReference type="NCBI Taxonomy" id="1123961"/>
    <lineage>
        <taxon>Bacteria</taxon>
        <taxon>Bacillati</taxon>
        <taxon>Bacillota</taxon>
        <taxon>Bacilli</taxon>
        <taxon>Bacillales</taxon>
        <taxon>Alicyclobacillaceae</taxon>
        <taxon>Alicyclobacillus</taxon>
    </lineage>
</organism>
<dbReference type="RefSeq" id="WP_067847486.1">
    <property type="nucleotide sequence ID" value="NZ_JADPKZ010000048.1"/>
</dbReference>
<dbReference type="EMBL" id="JADPKZ010000048">
    <property type="protein sequence ID" value="MBF8379046.1"/>
    <property type="molecule type" value="Genomic_DNA"/>
</dbReference>
<accession>A0ABS0F6W8</accession>
<sequence>MGQWKVVQVAGWSALCFALTGCGATGDHVGSTPRPVSQAQAEQDVEIFSWWTAKGETNALNALISVFRARYPHEHIVNEAVAGGGGDNAKAVLASRITAGDPPETFQVHVGQELMVWVKAGKMEPLDALYRELNLYKVLPKVVMDGVTYNGHVYAVPIDVERGNVLWYNTHILNEYGLKPPQTFDQLLADCKVLKAHGVTPIAYGDRDQLGSVMLWEDVLLETAGPKTYDGIWNGTVPISSPVIRKACDNFLQLLPYTNADHAQLSWDGACALVASGQAAFDAMGDWAKAYFVASGLKEGRDFGWTSFPGTGGDFEYIIDTFGMPKGSQNPEGALDFLRVVASREAERQFNLRKGSIPPRSDVSLASFDAYSQASAAAFHKDALVPSLANGEAANPAFEQAAAQAITMLINTGNVSQFVQLLKQADLANPLP</sequence>
<gene>
    <name evidence="7" type="ORF">IW967_14440</name>
</gene>
<keyword evidence="3" id="KW-0813">Transport</keyword>
<comment type="function">
    <text evidence="5">Part of a binding-protein-dependent transport system for a sugar.</text>
</comment>
<comment type="caution">
    <text evidence="7">The sequence shown here is derived from an EMBL/GenBank/DDBJ whole genome shotgun (WGS) entry which is preliminary data.</text>
</comment>
<dbReference type="Pfam" id="PF01547">
    <property type="entry name" value="SBP_bac_1"/>
    <property type="match status" value="1"/>
</dbReference>
<keyword evidence="8" id="KW-1185">Reference proteome</keyword>
<dbReference type="SUPFAM" id="SSF53850">
    <property type="entry name" value="Periplasmic binding protein-like II"/>
    <property type="match status" value="1"/>
</dbReference>
<evidence type="ECO:0000256" key="4">
    <source>
        <dbReference type="ARBA" id="ARBA00022729"/>
    </source>
</evidence>
<evidence type="ECO:0000313" key="7">
    <source>
        <dbReference type="EMBL" id="MBF8379046.1"/>
    </source>
</evidence>
<dbReference type="Gene3D" id="3.40.190.10">
    <property type="entry name" value="Periplasmic binding protein-like II"/>
    <property type="match status" value="2"/>
</dbReference>
<evidence type="ECO:0000256" key="3">
    <source>
        <dbReference type="ARBA" id="ARBA00022448"/>
    </source>
</evidence>
<evidence type="ECO:0000256" key="5">
    <source>
        <dbReference type="ARBA" id="ARBA00049629"/>
    </source>
</evidence>
<dbReference type="PANTHER" id="PTHR43649">
    <property type="entry name" value="ARABINOSE-BINDING PROTEIN-RELATED"/>
    <property type="match status" value="1"/>
</dbReference>
<evidence type="ECO:0000256" key="6">
    <source>
        <dbReference type="ARBA" id="ARBA00049753"/>
    </source>
</evidence>
<dbReference type="PROSITE" id="PS51257">
    <property type="entry name" value="PROKAR_LIPOPROTEIN"/>
    <property type="match status" value="1"/>
</dbReference>
<keyword evidence="4" id="KW-0732">Signal</keyword>
<evidence type="ECO:0000256" key="1">
    <source>
        <dbReference type="ARBA" id="ARBA00004196"/>
    </source>
</evidence>
<dbReference type="InterPro" id="IPR006059">
    <property type="entry name" value="SBP"/>
</dbReference>
<dbReference type="PANTHER" id="PTHR43649:SF28">
    <property type="entry name" value="BINDING PROTEIN COMPONENT OF ABC SUGAR TRANSPORTER-RELATED"/>
    <property type="match status" value="1"/>
</dbReference>
<evidence type="ECO:0000256" key="2">
    <source>
        <dbReference type="ARBA" id="ARBA00008520"/>
    </source>
</evidence>
<reference evidence="7 8" key="1">
    <citation type="submission" date="2020-11" db="EMBL/GenBank/DDBJ databases">
        <title>Genomic insight of Alicyclobacillus mali FL 18 reveals a new arsenic-resistant strain, with potential in environmental biotechnology.</title>
        <authorList>
            <person name="Fiorentino G."/>
            <person name="Gallo G."/>
            <person name="Aulitto M."/>
        </authorList>
    </citation>
    <scope>NUCLEOTIDE SEQUENCE [LARGE SCALE GENOMIC DNA]</scope>
    <source>
        <strain evidence="7 8">FL 18</strain>
    </source>
</reference>
<dbReference type="Proteomes" id="UP000642910">
    <property type="component" value="Unassembled WGS sequence"/>
</dbReference>
<evidence type="ECO:0000313" key="8">
    <source>
        <dbReference type="Proteomes" id="UP000642910"/>
    </source>
</evidence>